<keyword evidence="2" id="KW-1185">Reference proteome</keyword>
<proteinExistence type="predicted"/>
<dbReference type="Proteomes" id="UP000607653">
    <property type="component" value="Unassembled WGS sequence"/>
</dbReference>
<dbReference type="EMBL" id="DUZY01000003">
    <property type="protein sequence ID" value="DAD30810.1"/>
    <property type="molecule type" value="Genomic_DNA"/>
</dbReference>
<evidence type="ECO:0000313" key="2">
    <source>
        <dbReference type="Proteomes" id="UP000607653"/>
    </source>
</evidence>
<name>A0A822YE34_NELNU</name>
<comment type="caution">
    <text evidence="1">The sequence shown here is derived from an EMBL/GenBank/DDBJ whole genome shotgun (WGS) entry which is preliminary data.</text>
</comment>
<dbReference type="AlphaFoldDB" id="A0A822YE34"/>
<protein>
    <submittedName>
        <fullName evidence="1">Uncharacterized protein</fullName>
    </submittedName>
</protein>
<organism evidence="1 2">
    <name type="scientific">Nelumbo nucifera</name>
    <name type="common">Sacred lotus</name>
    <dbReference type="NCBI Taxonomy" id="4432"/>
    <lineage>
        <taxon>Eukaryota</taxon>
        <taxon>Viridiplantae</taxon>
        <taxon>Streptophyta</taxon>
        <taxon>Embryophyta</taxon>
        <taxon>Tracheophyta</taxon>
        <taxon>Spermatophyta</taxon>
        <taxon>Magnoliopsida</taxon>
        <taxon>Proteales</taxon>
        <taxon>Nelumbonaceae</taxon>
        <taxon>Nelumbo</taxon>
    </lineage>
</organism>
<accession>A0A822YE34</accession>
<sequence>MDKLPPLYYPTLRLFSNDQDDSCLIHESQVDMKVLLKRDKRTLGLERTRAMVQ</sequence>
<evidence type="ECO:0000313" key="1">
    <source>
        <dbReference type="EMBL" id="DAD30810.1"/>
    </source>
</evidence>
<reference evidence="1 2" key="1">
    <citation type="journal article" date="2020" name="Mol. Biol. Evol.">
        <title>Distinct Expression and Methylation Patterns for Genes with Different Fates following a Single Whole-Genome Duplication in Flowering Plants.</title>
        <authorList>
            <person name="Shi T."/>
            <person name="Rahmani R.S."/>
            <person name="Gugger P.F."/>
            <person name="Wang M."/>
            <person name="Li H."/>
            <person name="Zhang Y."/>
            <person name="Li Z."/>
            <person name="Wang Q."/>
            <person name="Van de Peer Y."/>
            <person name="Marchal K."/>
            <person name="Chen J."/>
        </authorList>
    </citation>
    <scope>NUCLEOTIDE SEQUENCE [LARGE SCALE GENOMIC DNA]</scope>
    <source>
        <tissue evidence="1">Leaf</tissue>
    </source>
</reference>
<gene>
    <name evidence="1" type="ORF">HUJ06_009661</name>
</gene>